<evidence type="ECO:0000256" key="1">
    <source>
        <dbReference type="SAM" id="MobiDB-lite"/>
    </source>
</evidence>
<feature type="region of interest" description="Disordered" evidence="1">
    <location>
        <begin position="45"/>
        <end position="64"/>
    </location>
</feature>
<dbReference type="Proteomes" id="UP000887013">
    <property type="component" value="Unassembled WGS sequence"/>
</dbReference>
<gene>
    <name evidence="2" type="ORF">NPIL_560601</name>
</gene>
<keyword evidence="3" id="KW-1185">Reference proteome</keyword>
<comment type="caution">
    <text evidence="2">The sequence shown here is derived from an EMBL/GenBank/DDBJ whole genome shotgun (WGS) entry which is preliminary data.</text>
</comment>
<evidence type="ECO:0000313" key="2">
    <source>
        <dbReference type="EMBL" id="GFT90881.1"/>
    </source>
</evidence>
<name>A0A8X6PYX6_NEPPI</name>
<accession>A0A8X6PYX6</accession>
<sequence>MTRDILLTCLLYELMMESNATEATHLGRHQRLSAQCKNGEIDLHREMKASKNKPRVSCPSSTDDDMLKKSIKRYLHQMCIRVRNVRGNHSIASAPPLEDM</sequence>
<organism evidence="2 3">
    <name type="scientific">Nephila pilipes</name>
    <name type="common">Giant wood spider</name>
    <name type="synonym">Nephila maculata</name>
    <dbReference type="NCBI Taxonomy" id="299642"/>
    <lineage>
        <taxon>Eukaryota</taxon>
        <taxon>Metazoa</taxon>
        <taxon>Ecdysozoa</taxon>
        <taxon>Arthropoda</taxon>
        <taxon>Chelicerata</taxon>
        <taxon>Arachnida</taxon>
        <taxon>Araneae</taxon>
        <taxon>Araneomorphae</taxon>
        <taxon>Entelegynae</taxon>
        <taxon>Araneoidea</taxon>
        <taxon>Nephilidae</taxon>
        <taxon>Nephila</taxon>
    </lineage>
</organism>
<dbReference type="EMBL" id="BMAW01120808">
    <property type="protein sequence ID" value="GFT90881.1"/>
    <property type="molecule type" value="Genomic_DNA"/>
</dbReference>
<evidence type="ECO:0000313" key="3">
    <source>
        <dbReference type="Proteomes" id="UP000887013"/>
    </source>
</evidence>
<proteinExistence type="predicted"/>
<reference evidence="2" key="1">
    <citation type="submission" date="2020-08" db="EMBL/GenBank/DDBJ databases">
        <title>Multicomponent nature underlies the extraordinary mechanical properties of spider dragline silk.</title>
        <authorList>
            <person name="Kono N."/>
            <person name="Nakamura H."/>
            <person name="Mori M."/>
            <person name="Yoshida Y."/>
            <person name="Ohtoshi R."/>
            <person name="Malay A.D."/>
            <person name="Moran D.A.P."/>
            <person name="Tomita M."/>
            <person name="Numata K."/>
            <person name="Arakawa K."/>
        </authorList>
    </citation>
    <scope>NUCLEOTIDE SEQUENCE</scope>
</reference>
<protein>
    <submittedName>
        <fullName evidence="2">Uncharacterized protein</fullName>
    </submittedName>
</protein>
<dbReference type="AlphaFoldDB" id="A0A8X6PYX6"/>